<organism evidence="10 11">
    <name type="scientific">Lichenibacterium ramalinae</name>
    <dbReference type="NCBI Taxonomy" id="2316527"/>
    <lineage>
        <taxon>Bacteria</taxon>
        <taxon>Pseudomonadati</taxon>
        <taxon>Pseudomonadota</taxon>
        <taxon>Alphaproteobacteria</taxon>
        <taxon>Hyphomicrobiales</taxon>
        <taxon>Lichenihabitantaceae</taxon>
        <taxon>Lichenibacterium</taxon>
    </lineage>
</organism>
<comment type="similarity">
    <text evidence="7 8">Belongs to the PINc/VapC protein family.</text>
</comment>
<keyword evidence="6 8" id="KW-0460">Magnesium</keyword>
<dbReference type="InterPro" id="IPR050556">
    <property type="entry name" value="Type_II_TA_system_RNase"/>
</dbReference>
<evidence type="ECO:0000313" key="11">
    <source>
        <dbReference type="Proteomes" id="UP000289411"/>
    </source>
</evidence>
<dbReference type="InterPro" id="IPR022907">
    <property type="entry name" value="VapC_family"/>
</dbReference>
<keyword evidence="5 8" id="KW-0378">Hydrolase</keyword>
<evidence type="ECO:0000256" key="3">
    <source>
        <dbReference type="ARBA" id="ARBA00022722"/>
    </source>
</evidence>
<dbReference type="SUPFAM" id="SSF88723">
    <property type="entry name" value="PIN domain-like"/>
    <property type="match status" value="1"/>
</dbReference>
<dbReference type="GO" id="GO:0004540">
    <property type="term" value="F:RNA nuclease activity"/>
    <property type="evidence" value="ECO:0007669"/>
    <property type="project" value="InterPro"/>
</dbReference>
<dbReference type="PANTHER" id="PTHR33653">
    <property type="entry name" value="RIBONUCLEASE VAPC2"/>
    <property type="match status" value="1"/>
</dbReference>
<evidence type="ECO:0000256" key="2">
    <source>
        <dbReference type="ARBA" id="ARBA00022649"/>
    </source>
</evidence>
<dbReference type="HAMAP" id="MF_00265">
    <property type="entry name" value="VapC_Nob1"/>
    <property type="match status" value="1"/>
</dbReference>
<comment type="caution">
    <text evidence="10">The sequence shown here is derived from an EMBL/GenBank/DDBJ whole genome shotgun (WGS) entry which is preliminary data.</text>
</comment>
<reference evidence="10 11" key="2">
    <citation type="submission" date="2019-02" db="EMBL/GenBank/DDBJ databases">
        <title>'Lichenibacterium ramalinii' gen. nov. sp. nov., 'Lichenibacterium minor' gen. nov. sp. nov.</title>
        <authorList>
            <person name="Pankratov T."/>
        </authorList>
    </citation>
    <scope>NUCLEOTIDE SEQUENCE [LARGE SCALE GENOMIC DNA]</scope>
    <source>
        <strain evidence="10 11">RmlP001</strain>
    </source>
</reference>
<dbReference type="GO" id="GO:0090729">
    <property type="term" value="F:toxin activity"/>
    <property type="evidence" value="ECO:0007669"/>
    <property type="project" value="UniProtKB-KW"/>
</dbReference>
<dbReference type="PANTHER" id="PTHR33653:SF1">
    <property type="entry name" value="RIBONUCLEASE VAPC2"/>
    <property type="match status" value="1"/>
</dbReference>
<reference evidence="10 11" key="1">
    <citation type="submission" date="2018-09" db="EMBL/GenBank/DDBJ databases">
        <authorList>
            <person name="Grouzdev D.S."/>
            <person name="Krutkina M.S."/>
        </authorList>
    </citation>
    <scope>NUCLEOTIDE SEQUENCE [LARGE SCALE GENOMIC DNA]</scope>
    <source>
        <strain evidence="10 11">RmlP001</strain>
    </source>
</reference>
<feature type="binding site" evidence="8">
    <location>
        <position position="4"/>
    </location>
    <ligand>
        <name>Mg(2+)</name>
        <dbReference type="ChEBI" id="CHEBI:18420"/>
    </ligand>
</feature>
<keyword evidence="2 8" id="KW-1277">Toxin-antitoxin system</keyword>
<dbReference type="RefSeq" id="WP_129220286.1">
    <property type="nucleotide sequence ID" value="NZ_QYBC01000013.1"/>
</dbReference>
<evidence type="ECO:0000256" key="8">
    <source>
        <dbReference type="HAMAP-Rule" id="MF_00265"/>
    </source>
</evidence>
<gene>
    <name evidence="8" type="primary">vapC</name>
    <name evidence="10" type="ORF">D3272_16375</name>
</gene>
<dbReference type="OrthoDB" id="32625at2"/>
<feature type="domain" description="PIN" evidence="9">
    <location>
        <begin position="1"/>
        <end position="124"/>
    </location>
</feature>
<keyword evidence="8" id="KW-0800">Toxin</keyword>
<evidence type="ECO:0000256" key="5">
    <source>
        <dbReference type="ARBA" id="ARBA00022801"/>
    </source>
</evidence>
<evidence type="ECO:0000256" key="4">
    <source>
        <dbReference type="ARBA" id="ARBA00022723"/>
    </source>
</evidence>
<dbReference type="Pfam" id="PF01850">
    <property type="entry name" value="PIN"/>
    <property type="match status" value="1"/>
</dbReference>
<dbReference type="InterPro" id="IPR029060">
    <property type="entry name" value="PIN-like_dom_sf"/>
</dbReference>
<dbReference type="EC" id="3.1.-.-" evidence="8"/>
<comment type="function">
    <text evidence="8">Toxic component of a toxin-antitoxin (TA) system. An RNase.</text>
</comment>
<dbReference type="GO" id="GO:0000287">
    <property type="term" value="F:magnesium ion binding"/>
    <property type="evidence" value="ECO:0007669"/>
    <property type="project" value="UniProtKB-UniRule"/>
</dbReference>
<proteinExistence type="inferred from homology"/>
<keyword evidence="3 8" id="KW-0540">Nuclease</keyword>
<dbReference type="InterPro" id="IPR002716">
    <property type="entry name" value="PIN_dom"/>
</dbReference>
<dbReference type="Gene3D" id="3.40.50.1010">
    <property type="entry name" value="5'-nuclease"/>
    <property type="match status" value="1"/>
</dbReference>
<sequence>MIVDTSALVAILYREPEAADFARRIHAAAVCRISVATYVELSMVIESQLGPEGMRQAEAFIQRAGLVIEPVTVEHGQLARQAFLDFGKGRHRAGLNFGDCFAYALAKSRGEPLLFKGNDFGETDIQGG</sequence>
<protein>
    <recommendedName>
        <fullName evidence="8">Ribonuclease VapC</fullName>
        <shortName evidence="8">RNase VapC</shortName>
        <ecNumber evidence="8">3.1.-.-</ecNumber>
    </recommendedName>
    <alternativeName>
        <fullName evidence="8">Toxin VapC</fullName>
    </alternativeName>
</protein>
<comment type="cofactor">
    <cofactor evidence="1 8">
        <name>Mg(2+)</name>
        <dbReference type="ChEBI" id="CHEBI:18420"/>
    </cofactor>
</comment>
<evidence type="ECO:0000256" key="7">
    <source>
        <dbReference type="ARBA" id="ARBA00038093"/>
    </source>
</evidence>
<dbReference type="CDD" id="cd09871">
    <property type="entry name" value="PIN_MtVapC28-VapC30-like"/>
    <property type="match status" value="1"/>
</dbReference>
<accession>A0A4Q2REE3</accession>
<evidence type="ECO:0000259" key="9">
    <source>
        <dbReference type="Pfam" id="PF01850"/>
    </source>
</evidence>
<evidence type="ECO:0000256" key="6">
    <source>
        <dbReference type="ARBA" id="ARBA00022842"/>
    </source>
</evidence>
<feature type="binding site" evidence="8">
    <location>
        <position position="99"/>
    </location>
    <ligand>
        <name>Mg(2+)</name>
        <dbReference type="ChEBI" id="CHEBI:18420"/>
    </ligand>
</feature>
<dbReference type="GO" id="GO:0016787">
    <property type="term" value="F:hydrolase activity"/>
    <property type="evidence" value="ECO:0007669"/>
    <property type="project" value="UniProtKB-KW"/>
</dbReference>
<evidence type="ECO:0000256" key="1">
    <source>
        <dbReference type="ARBA" id="ARBA00001946"/>
    </source>
</evidence>
<name>A0A4Q2REE3_9HYPH</name>
<evidence type="ECO:0000313" key="10">
    <source>
        <dbReference type="EMBL" id="RYB03717.1"/>
    </source>
</evidence>
<dbReference type="EMBL" id="QYBC01000013">
    <property type="protein sequence ID" value="RYB03717.1"/>
    <property type="molecule type" value="Genomic_DNA"/>
</dbReference>
<dbReference type="Proteomes" id="UP000289411">
    <property type="component" value="Unassembled WGS sequence"/>
</dbReference>
<dbReference type="AlphaFoldDB" id="A0A4Q2REE3"/>
<keyword evidence="11" id="KW-1185">Reference proteome</keyword>
<keyword evidence="4 8" id="KW-0479">Metal-binding</keyword>